<sequence>MFADIEDSLDRRSALVFAVTFTMLSGSDWHGMPVWPSRVDAFCRAVEDPDDPHWNVRALASVGPRPEQVADVDRLRTLLLDGPDRLTADAADWCIRAMLGYVHVLY</sequence>
<name>A0A839Q1J4_9MICO</name>
<gene>
    <name evidence="1" type="ORF">FHW14_003325</name>
</gene>
<reference evidence="1 2" key="1">
    <citation type="submission" date="2020-08" db="EMBL/GenBank/DDBJ databases">
        <title>Genomic Encyclopedia of Type Strains, Phase IV (KMG-V): Genome sequencing to study the core and pangenomes of soil and plant-associated prokaryotes.</title>
        <authorList>
            <person name="Whitman W."/>
        </authorList>
    </citation>
    <scope>NUCLEOTIDE SEQUENCE [LARGE SCALE GENOMIC DNA]</scope>
    <source>
        <strain evidence="1 2">B3ACCR2</strain>
    </source>
</reference>
<proteinExistence type="predicted"/>
<evidence type="ECO:0000313" key="1">
    <source>
        <dbReference type="EMBL" id="MBB2988136.1"/>
    </source>
</evidence>
<dbReference type="RefSeq" id="WP_184511157.1">
    <property type="nucleotide sequence ID" value="NZ_JACHVT010000008.1"/>
</dbReference>
<dbReference type="EMBL" id="JACHVT010000008">
    <property type="protein sequence ID" value="MBB2988136.1"/>
    <property type="molecule type" value="Genomic_DNA"/>
</dbReference>
<evidence type="ECO:0000313" key="2">
    <source>
        <dbReference type="Proteomes" id="UP000590811"/>
    </source>
</evidence>
<protein>
    <submittedName>
        <fullName evidence="1">Uncharacterized protein</fullName>
    </submittedName>
</protein>
<dbReference type="AlphaFoldDB" id="A0A839Q1J4"/>
<accession>A0A839Q1J4</accession>
<organism evidence="1 2">
    <name type="scientific">Terracoccus luteus</name>
    <dbReference type="NCBI Taxonomy" id="53356"/>
    <lineage>
        <taxon>Bacteria</taxon>
        <taxon>Bacillati</taxon>
        <taxon>Actinomycetota</taxon>
        <taxon>Actinomycetes</taxon>
        <taxon>Micrococcales</taxon>
        <taxon>Intrasporangiaceae</taxon>
        <taxon>Terracoccus</taxon>
    </lineage>
</organism>
<comment type="caution">
    <text evidence="1">The sequence shown here is derived from an EMBL/GenBank/DDBJ whole genome shotgun (WGS) entry which is preliminary data.</text>
</comment>
<dbReference type="Proteomes" id="UP000590811">
    <property type="component" value="Unassembled WGS sequence"/>
</dbReference>